<protein>
    <submittedName>
        <fullName evidence="1">Uncharacterized protein</fullName>
    </submittedName>
</protein>
<name>X0XMW4_9ZZZZ</name>
<comment type="caution">
    <text evidence="1">The sequence shown here is derived from an EMBL/GenBank/DDBJ whole genome shotgun (WGS) entry which is preliminary data.</text>
</comment>
<organism evidence="1">
    <name type="scientific">marine sediment metagenome</name>
    <dbReference type="NCBI Taxonomy" id="412755"/>
    <lineage>
        <taxon>unclassified sequences</taxon>
        <taxon>metagenomes</taxon>
        <taxon>ecological metagenomes</taxon>
    </lineage>
</organism>
<gene>
    <name evidence="1" type="ORF">S01H1_83354</name>
</gene>
<accession>X0XMW4</accession>
<sequence length="38" mass="4532">VCRYLRGEVERLEGQAKAMREFNAPLIRAWEGMDEYDE</sequence>
<reference evidence="1" key="1">
    <citation type="journal article" date="2014" name="Front. Microbiol.">
        <title>High frequency of phylogenetically diverse reductive dehalogenase-homologous genes in deep subseafloor sedimentary metagenomes.</title>
        <authorList>
            <person name="Kawai M."/>
            <person name="Futagami T."/>
            <person name="Toyoda A."/>
            <person name="Takaki Y."/>
            <person name="Nishi S."/>
            <person name="Hori S."/>
            <person name="Arai W."/>
            <person name="Tsubouchi T."/>
            <person name="Morono Y."/>
            <person name="Uchiyama I."/>
            <person name="Ito T."/>
            <person name="Fujiyama A."/>
            <person name="Inagaki F."/>
            <person name="Takami H."/>
        </authorList>
    </citation>
    <scope>NUCLEOTIDE SEQUENCE</scope>
    <source>
        <strain evidence="1">Expedition CK06-06</strain>
    </source>
</reference>
<evidence type="ECO:0000313" key="1">
    <source>
        <dbReference type="EMBL" id="GAG44499.1"/>
    </source>
</evidence>
<dbReference type="AlphaFoldDB" id="X0XMW4"/>
<dbReference type="EMBL" id="BARS01056651">
    <property type="protein sequence ID" value="GAG44499.1"/>
    <property type="molecule type" value="Genomic_DNA"/>
</dbReference>
<proteinExistence type="predicted"/>
<feature type="non-terminal residue" evidence="1">
    <location>
        <position position="1"/>
    </location>
</feature>